<proteinExistence type="predicted"/>
<reference evidence="1" key="1">
    <citation type="submission" date="2014-09" db="EMBL/GenBank/DDBJ databases">
        <authorList>
            <person name="Magalhaes I.L.F."/>
            <person name="Oliveira U."/>
            <person name="Santos F.R."/>
            <person name="Vidigal T.H.D.A."/>
            <person name="Brescovit A.D."/>
            <person name="Santos A.J."/>
        </authorList>
    </citation>
    <scope>NUCLEOTIDE SEQUENCE</scope>
    <source>
        <tissue evidence="1">Shoot tissue taken approximately 20 cm above the soil surface</tissue>
    </source>
</reference>
<organism evidence="1">
    <name type="scientific">Arundo donax</name>
    <name type="common">Giant reed</name>
    <name type="synonym">Donax arundinaceus</name>
    <dbReference type="NCBI Taxonomy" id="35708"/>
    <lineage>
        <taxon>Eukaryota</taxon>
        <taxon>Viridiplantae</taxon>
        <taxon>Streptophyta</taxon>
        <taxon>Embryophyta</taxon>
        <taxon>Tracheophyta</taxon>
        <taxon>Spermatophyta</taxon>
        <taxon>Magnoliopsida</taxon>
        <taxon>Liliopsida</taxon>
        <taxon>Poales</taxon>
        <taxon>Poaceae</taxon>
        <taxon>PACMAD clade</taxon>
        <taxon>Arundinoideae</taxon>
        <taxon>Arundineae</taxon>
        <taxon>Arundo</taxon>
    </lineage>
</organism>
<protein>
    <submittedName>
        <fullName evidence="1">Uncharacterized protein</fullName>
    </submittedName>
</protein>
<accession>A0A0A9A0I1</accession>
<sequence length="29" mass="3509">MVIAYPARKQFFFSVLLEVKEQYEQNKSD</sequence>
<evidence type="ECO:0000313" key="1">
    <source>
        <dbReference type="EMBL" id="JAD45124.1"/>
    </source>
</evidence>
<name>A0A0A9A0I1_ARUDO</name>
<dbReference type="AlphaFoldDB" id="A0A0A9A0I1"/>
<reference evidence="1" key="2">
    <citation type="journal article" date="2015" name="Data Brief">
        <title>Shoot transcriptome of the giant reed, Arundo donax.</title>
        <authorList>
            <person name="Barrero R.A."/>
            <person name="Guerrero F.D."/>
            <person name="Moolhuijzen P."/>
            <person name="Goolsby J.A."/>
            <person name="Tidwell J."/>
            <person name="Bellgard S.E."/>
            <person name="Bellgard M.I."/>
        </authorList>
    </citation>
    <scope>NUCLEOTIDE SEQUENCE</scope>
    <source>
        <tissue evidence="1">Shoot tissue taken approximately 20 cm above the soil surface</tissue>
    </source>
</reference>
<dbReference type="EMBL" id="GBRH01252771">
    <property type="protein sequence ID" value="JAD45124.1"/>
    <property type="molecule type" value="Transcribed_RNA"/>
</dbReference>